<protein>
    <submittedName>
        <fullName evidence="1">Uncharacterized protein</fullName>
    </submittedName>
</protein>
<proteinExistence type="predicted"/>
<dbReference type="EMBL" id="NHTK01005609">
    <property type="protein sequence ID" value="PPQ76093.1"/>
    <property type="molecule type" value="Genomic_DNA"/>
</dbReference>
<accession>A0A409WC83</accession>
<keyword evidence="2" id="KW-1185">Reference proteome</keyword>
<organism evidence="1 2">
    <name type="scientific">Panaeolus cyanescens</name>
    <dbReference type="NCBI Taxonomy" id="181874"/>
    <lineage>
        <taxon>Eukaryota</taxon>
        <taxon>Fungi</taxon>
        <taxon>Dikarya</taxon>
        <taxon>Basidiomycota</taxon>
        <taxon>Agaricomycotina</taxon>
        <taxon>Agaricomycetes</taxon>
        <taxon>Agaricomycetidae</taxon>
        <taxon>Agaricales</taxon>
        <taxon>Agaricineae</taxon>
        <taxon>Galeropsidaceae</taxon>
        <taxon>Panaeolus</taxon>
    </lineage>
</organism>
<comment type="caution">
    <text evidence="1">The sequence shown here is derived from an EMBL/GenBank/DDBJ whole genome shotgun (WGS) entry which is preliminary data.</text>
</comment>
<reference evidence="1 2" key="1">
    <citation type="journal article" date="2018" name="Evol. Lett.">
        <title>Horizontal gene cluster transfer increased hallucinogenic mushroom diversity.</title>
        <authorList>
            <person name="Reynolds H.T."/>
            <person name="Vijayakumar V."/>
            <person name="Gluck-Thaler E."/>
            <person name="Korotkin H.B."/>
            <person name="Matheny P.B."/>
            <person name="Slot J.C."/>
        </authorList>
    </citation>
    <scope>NUCLEOTIDE SEQUENCE [LARGE SCALE GENOMIC DNA]</scope>
    <source>
        <strain evidence="1 2">2629</strain>
    </source>
</reference>
<name>A0A409WC83_9AGAR</name>
<sequence length="95" mass="10831">MMTSTPAIPLQQLRYVRLNHQNLDLSERQAVIDKAATQLSVTTDAQELEDIVFGRDPFKEQLFILGVCGKICNENAQNYRYDSEYQARALGHDNT</sequence>
<evidence type="ECO:0000313" key="1">
    <source>
        <dbReference type="EMBL" id="PPQ76093.1"/>
    </source>
</evidence>
<evidence type="ECO:0000313" key="2">
    <source>
        <dbReference type="Proteomes" id="UP000284842"/>
    </source>
</evidence>
<gene>
    <name evidence="1" type="ORF">CVT24_003664</name>
</gene>
<dbReference type="AlphaFoldDB" id="A0A409WC83"/>
<dbReference type="InParanoid" id="A0A409WC83"/>
<dbReference type="Proteomes" id="UP000284842">
    <property type="component" value="Unassembled WGS sequence"/>
</dbReference>